<evidence type="ECO:0000256" key="6">
    <source>
        <dbReference type="ARBA" id="ARBA00023002"/>
    </source>
</evidence>
<dbReference type="PANTHER" id="PTHR42807">
    <property type="entry name" value="GLUTARYL-COA DEHYDROGENASE, MITOCHONDRIAL"/>
    <property type="match status" value="1"/>
</dbReference>
<dbReference type="RefSeq" id="WP_044840488.1">
    <property type="nucleotide sequence ID" value="NZ_CP059733.1"/>
</dbReference>
<evidence type="ECO:0000256" key="3">
    <source>
        <dbReference type="ARBA" id="ARBA00022630"/>
    </source>
</evidence>
<evidence type="ECO:0000256" key="7">
    <source>
        <dbReference type="ARBA" id="ARBA00037899"/>
    </source>
</evidence>
<feature type="domain" description="Acyl-CoA dehydrogenase/oxidase N-terminal" evidence="14">
    <location>
        <begin position="23"/>
        <end position="135"/>
    </location>
</feature>
<dbReference type="Gene3D" id="1.20.140.10">
    <property type="entry name" value="Butyryl-CoA Dehydrogenase, subunit A, domain 3"/>
    <property type="match status" value="1"/>
</dbReference>
<comment type="cofactor">
    <cofactor evidence="1 11">
        <name>FAD</name>
        <dbReference type="ChEBI" id="CHEBI:57692"/>
    </cofactor>
</comment>
<reference evidence="15 16" key="1">
    <citation type="journal article" date="2015" name="Genome Announc.">
        <title>Draft Genome Sequences of Marine Isolates of Thalassomonas viridans and Thalassomonas actiniarum.</title>
        <authorList>
            <person name="Olonade I."/>
            <person name="van Zyl L.J."/>
            <person name="Trindade M."/>
        </authorList>
    </citation>
    <scope>NUCLEOTIDE SEQUENCE [LARGE SCALE GENOMIC DNA]</scope>
    <source>
        <strain evidence="15 16">XOM25</strain>
    </source>
</reference>
<feature type="domain" description="Acyl-CoA dehydrogenase/oxidase C-terminal" evidence="12">
    <location>
        <begin position="248"/>
        <end position="387"/>
    </location>
</feature>
<sequence length="395" mass="43186">MSNSATRPSFNWQDPLLLDSLLSEEERIIRDSAHQYCQEKLMPRVLEANRNETFDVNIMKELGELGLLGCTIPEKYGCAGTNSVVYGLVAREVERVDSGYRSAMSVQSSLVMHPIYAYGSEEQKMKYLPKLATAELIGCFGLTEPNSGSDPASMATKAVAVDGGYRISGTKMWITNSPIADVFIVWAKLDGVIRGFILEKGMEGLSAPKIEGKFSLRASITGEIVMDNVFVPAEQMLPNAKGLSGPFGCLNKARYGISWGALGAAEFCWHAARQYTLDREQFGKPLASMQLIQKKLADMQTEITTGLFACLQVGRLMDAGTLAPESISLVKRNSCGKALDIARTARDMHGGNGISDEFHVIRHVMNLEAVNTYEGTHDVHALILGRAQTGIQAFF</sequence>
<dbReference type="InterPro" id="IPR009100">
    <property type="entry name" value="AcylCoA_DH/oxidase_NM_dom_sf"/>
</dbReference>
<evidence type="ECO:0000313" key="16">
    <source>
        <dbReference type="Proteomes" id="UP000032352"/>
    </source>
</evidence>
<evidence type="ECO:0000259" key="14">
    <source>
        <dbReference type="Pfam" id="PF02771"/>
    </source>
</evidence>
<evidence type="ECO:0000256" key="4">
    <source>
        <dbReference type="ARBA" id="ARBA00022827"/>
    </source>
</evidence>
<dbReference type="InterPro" id="IPR046373">
    <property type="entry name" value="Acyl-CoA_Oxase/DH_mid-dom_sf"/>
</dbReference>
<comment type="similarity">
    <text evidence="2 11">Belongs to the acyl-CoA dehydrogenase family.</text>
</comment>
<dbReference type="Pfam" id="PF02771">
    <property type="entry name" value="Acyl-CoA_dh_N"/>
    <property type="match status" value="1"/>
</dbReference>
<evidence type="ECO:0000256" key="5">
    <source>
        <dbReference type="ARBA" id="ARBA00022946"/>
    </source>
</evidence>
<dbReference type="InterPro" id="IPR009075">
    <property type="entry name" value="AcylCo_DH/oxidase_C"/>
</dbReference>
<dbReference type="Pfam" id="PF02770">
    <property type="entry name" value="Acyl-CoA_dh_M"/>
    <property type="match status" value="1"/>
</dbReference>
<feature type="domain" description="Acyl-CoA oxidase/dehydrogenase middle" evidence="13">
    <location>
        <begin position="139"/>
        <end position="229"/>
    </location>
</feature>
<dbReference type="GO" id="GO:0000062">
    <property type="term" value="F:fatty-acyl-CoA binding"/>
    <property type="evidence" value="ECO:0007669"/>
    <property type="project" value="TreeGrafter"/>
</dbReference>
<evidence type="ECO:0000256" key="2">
    <source>
        <dbReference type="ARBA" id="ARBA00009347"/>
    </source>
</evidence>
<dbReference type="InterPro" id="IPR006091">
    <property type="entry name" value="Acyl-CoA_Oxase/DH_mid-dom"/>
</dbReference>
<evidence type="ECO:0000313" key="15">
    <source>
        <dbReference type="EMBL" id="WDE05991.1"/>
    </source>
</evidence>
<dbReference type="GO" id="GO:0050660">
    <property type="term" value="F:flavin adenine dinucleotide binding"/>
    <property type="evidence" value="ECO:0007669"/>
    <property type="project" value="InterPro"/>
</dbReference>
<accession>A0AAE9Z3C4</accession>
<dbReference type="GO" id="GO:0033539">
    <property type="term" value="P:fatty acid beta-oxidation using acyl-CoA dehydrogenase"/>
    <property type="evidence" value="ECO:0007669"/>
    <property type="project" value="TreeGrafter"/>
</dbReference>
<evidence type="ECO:0000259" key="13">
    <source>
        <dbReference type="Pfam" id="PF02770"/>
    </source>
</evidence>
<dbReference type="EMBL" id="CP059733">
    <property type="protein sequence ID" value="WDE05991.1"/>
    <property type="molecule type" value="Genomic_DNA"/>
</dbReference>
<dbReference type="FunFam" id="1.20.140.10:FF:000006">
    <property type="entry name" value="Glutaryl-CoA dehydrogenase, mitochondrial"/>
    <property type="match status" value="1"/>
</dbReference>
<evidence type="ECO:0000256" key="10">
    <source>
        <dbReference type="ARBA" id="ARBA00049493"/>
    </source>
</evidence>
<evidence type="ECO:0000259" key="12">
    <source>
        <dbReference type="Pfam" id="PF00441"/>
    </source>
</evidence>
<dbReference type="SUPFAM" id="SSF47203">
    <property type="entry name" value="Acyl-CoA dehydrogenase C-terminal domain-like"/>
    <property type="match status" value="1"/>
</dbReference>
<dbReference type="Proteomes" id="UP000032352">
    <property type="component" value="Chromosome"/>
</dbReference>
<evidence type="ECO:0000256" key="11">
    <source>
        <dbReference type="RuleBase" id="RU362125"/>
    </source>
</evidence>
<dbReference type="Pfam" id="PF00441">
    <property type="entry name" value="Acyl-CoA_dh_1"/>
    <property type="match status" value="1"/>
</dbReference>
<keyword evidence="16" id="KW-1185">Reference proteome</keyword>
<dbReference type="PROSITE" id="PS00072">
    <property type="entry name" value="ACYL_COA_DH_1"/>
    <property type="match status" value="1"/>
</dbReference>
<dbReference type="InterPro" id="IPR013786">
    <property type="entry name" value="AcylCoA_DH/ox_N"/>
</dbReference>
<dbReference type="SUPFAM" id="SSF56645">
    <property type="entry name" value="Acyl-CoA dehydrogenase NM domain-like"/>
    <property type="match status" value="1"/>
</dbReference>
<dbReference type="FunFam" id="2.40.110.10:FF:000008">
    <property type="entry name" value="Glutaryl-CoA dehydrogenase, mitochondrial"/>
    <property type="match status" value="1"/>
</dbReference>
<organism evidence="15 16">
    <name type="scientific">Thalassomonas viridans</name>
    <dbReference type="NCBI Taxonomy" id="137584"/>
    <lineage>
        <taxon>Bacteria</taxon>
        <taxon>Pseudomonadati</taxon>
        <taxon>Pseudomonadota</taxon>
        <taxon>Gammaproteobacteria</taxon>
        <taxon>Alteromonadales</taxon>
        <taxon>Colwelliaceae</taxon>
        <taxon>Thalassomonas</taxon>
    </lineage>
</organism>
<dbReference type="PANTHER" id="PTHR42807:SF1">
    <property type="entry name" value="GLUTARYL-COA DEHYDROGENASE, MITOCHONDRIAL"/>
    <property type="match status" value="1"/>
</dbReference>
<dbReference type="PROSITE" id="PS00073">
    <property type="entry name" value="ACYL_COA_DH_2"/>
    <property type="match status" value="1"/>
</dbReference>
<evidence type="ECO:0000256" key="8">
    <source>
        <dbReference type="ARBA" id="ARBA00037927"/>
    </source>
</evidence>
<proteinExistence type="inferred from homology"/>
<comment type="pathway">
    <text evidence="8">Amino-acid metabolism; tryptophan metabolism.</text>
</comment>
<dbReference type="Gene3D" id="2.40.110.10">
    <property type="entry name" value="Butyryl-CoA Dehydrogenase, subunit A, domain 2"/>
    <property type="match status" value="1"/>
</dbReference>
<dbReference type="InterPro" id="IPR036250">
    <property type="entry name" value="AcylCo_DH-like_C"/>
</dbReference>
<name>A0AAE9Z3C4_9GAMM</name>
<dbReference type="InterPro" id="IPR037069">
    <property type="entry name" value="AcylCoA_DH/ox_N_sf"/>
</dbReference>
<dbReference type="FunFam" id="1.10.540.10:FF:000003">
    <property type="entry name" value="glutaryl-CoA dehydrogenase, mitochondrial"/>
    <property type="match status" value="1"/>
</dbReference>
<dbReference type="GO" id="GO:0004361">
    <property type="term" value="F:glutaryl-CoA dehydrogenase activity"/>
    <property type="evidence" value="ECO:0007669"/>
    <property type="project" value="UniProtKB-EC"/>
</dbReference>
<dbReference type="InterPro" id="IPR052033">
    <property type="entry name" value="Glutaryl-CoA_DH_mitochondrial"/>
</dbReference>
<evidence type="ECO:0000256" key="9">
    <source>
        <dbReference type="ARBA" id="ARBA00039033"/>
    </source>
</evidence>
<gene>
    <name evidence="15" type="ORF">SG34_003410</name>
</gene>
<dbReference type="CDD" id="cd01151">
    <property type="entry name" value="GCD"/>
    <property type="match status" value="1"/>
</dbReference>
<dbReference type="KEGG" id="tvd:SG34_003410"/>
<dbReference type="InterPro" id="IPR006089">
    <property type="entry name" value="Acyl-CoA_DH_CS"/>
</dbReference>
<keyword evidence="3 11" id="KW-0285">Flavoprotein</keyword>
<keyword evidence="5" id="KW-0809">Transit peptide</keyword>
<evidence type="ECO:0000256" key="1">
    <source>
        <dbReference type="ARBA" id="ARBA00001974"/>
    </source>
</evidence>
<dbReference type="EC" id="1.3.8.6" evidence="9"/>
<comment type="pathway">
    <text evidence="7">Amino-acid metabolism; lysine degradation.</text>
</comment>
<comment type="catalytic activity">
    <reaction evidence="10">
        <text>glutaryl-CoA + oxidized [electron-transfer flavoprotein] + 2 H(+) = (2E)-butenoyl-CoA + reduced [electron-transfer flavoprotein] + CO2</text>
        <dbReference type="Rhea" id="RHEA:13389"/>
        <dbReference type="Rhea" id="RHEA-COMP:10685"/>
        <dbReference type="Rhea" id="RHEA-COMP:10686"/>
        <dbReference type="ChEBI" id="CHEBI:15378"/>
        <dbReference type="ChEBI" id="CHEBI:16526"/>
        <dbReference type="ChEBI" id="CHEBI:57332"/>
        <dbReference type="ChEBI" id="CHEBI:57378"/>
        <dbReference type="ChEBI" id="CHEBI:57692"/>
        <dbReference type="ChEBI" id="CHEBI:58307"/>
        <dbReference type="EC" id="1.3.8.6"/>
    </reaction>
</comment>
<reference evidence="15 16" key="2">
    <citation type="journal article" date="2022" name="Mar. Drugs">
        <title>Bioassay-Guided Fractionation Leads to the Detection of Cholic Acid Generated by the Rare Thalassomonas sp.</title>
        <authorList>
            <person name="Pheiffer F."/>
            <person name="Schneider Y.K."/>
            <person name="Hansen E.H."/>
            <person name="Andersen J.H."/>
            <person name="Isaksson J."/>
            <person name="Busche T."/>
            <person name="R C."/>
            <person name="Kalinowski J."/>
            <person name="Zyl L.V."/>
            <person name="Trindade M."/>
        </authorList>
    </citation>
    <scope>NUCLEOTIDE SEQUENCE [LARGE SCALE GENOMIC DNA]</scope>
    <source>
        <strain evidence="15 16">XOM25</strain>
    </source>
</reference>
<protein>
    <recommendedName>
        <fullName evidence="9">glutaryl-CoA dehydrogenase (ETF)</fullName>
        <ecNumber evidence="9">1.3.8.6</ecNumber>
    </recommendedName>
</protein>
<keyword evidence="4 11" id="KW-0274">FAD</keyword>
<dbReference type="GO" id="GO:0046949">
    <property type="term" value="P:fatty-acyl-CoA biosynthetic process"/>
    <property type="evidence" value="ECO:0007669"/>
    <property type="project" value="TreeGrafter"/>
</dbReference>
<keyword evidence="6 11" id="KW-0560">Oxidoreductase</keyword>
<dbReference type="Gene3D" id="1.10.540.10">
    <property type="entry name" value="Acyl-CoA dehydrogenase/oxidase, N-terminal domain"/>
    <property type="match status" value="1"/>
</dbReference>
<dbReference type="AlphaFoldDB" id="A0AAE9Z3C4"/>